<evidence type="ECO:0000256" key="6">
    <source>
        <dbReference type="ARBA" id="ARBA00022840"/>
    </source>
</evidence>
<dbReference type="InterPro" id="IPR049730">
    <property type="entry name" value="SNF2/RAD54-like_C"/>
</dbReference>
<keyword evidence="3" id="KW-0547">Nucleotide-binding</keyword>
<dbReference type="InterPro" id="IPR001650">
    <property type="entry name" value="Helicase_C-like"/>
</dbReference>
<evidence type="ECO:0000256" key="5">
    <source>
        <dbReference type="ARBA" id="ARBA00022806"/>
    </source>
</evidence>
<dbReference type="Proteomes" id="UP000275652">
    <property type="component" value="Unassembled WGS sequence"/>
</dbReference>
<dbReference type="InterPro" id="IPR027417">
    <property type="entry name" value="P-loop_NTPase"/>
</dbReference>
<feature type="non-terminal residue" evidence="10">
    <location>
        <position position="1"/>
    </location>
</feature>
<evidence type="ECO:0000256" key="3">
    <source>
        <dbReference type="ARBA" id="ARBA00022741"/>
    </source>
</evidence>
<dbReference type="AlphaFoldDB" id="A0A9X8E417"/>
<feature type="domain" description="Helicase C-terminal" evidence="9">
    <location>
        <begin position="338"/>
        <end position="479"/>
    </location>
</feature>
<evidence type="ECO:0000313" key="10">
    <source>
        <dbReference type="EMBL" id="RLO08722.1"/>
    </source>
</evidence>
<proteinExistence type="inferred from homology"/>
<dbReference type="GO" id="GO:0005634">
    <property type="term" value="C:nucleus"/>
    <property type="evidence" value="ECO:0007669"/>
    <property type="project" value="UniProtKB-SubCell"/>
</dbReference>
<dbReference type="Gene3D" id="3.30.530.20">
    <property type="match status" value="1"/>
</dbReference>
<dbReference type="Gene3D" id="3.40.50.300">
    <property type="entry name" value="P-loop containing nucleotide triphosphate hydrolases"/>
    <property type="match status" value="1"/>
</dbReference>
<dbReference type="PANTHER" id="PTHR45797:SF1">
    <property type="entry name" value="HELICASE ARIP4"/>
    <property type="match status" value="1"/>
</dbReference>
<dbReference type="GO" id="GO:0004386">
    <property type="term" value="F:helicase activity"/>
    <property type="evidence" value="ECO:0007669"/>
    <property type="project" value="UniProtKB-KW"/>
</dbReference>
<comment type="subcellular location">
    <subcellularLocation>
        <location evidence="1">Nucleus</location>
    </subcellularLocation>
</comment>
<reference evidence="10 11" key="1">
    <citation type="journal article" date="2018" name="J. Invertebr. Pathol.">
        <title>New genotyping method for the causative agent of crayfish plague (Aphanomyces astaci) based on whole genome data.</title>
        <authorList>
            <person name="Minardi D."/>
            <person name="Studholme D.J."/>
            <person name="van der Giezen M."/>
            <person name="Pretto T."/>
            <person name="Oidtmann B."/>
        </authorList>
    </citation>
    <scope>NUCLEOTIDE SEQUENCE [LARGE SCALE GENOMIC DNA]</scope>
    <source>
        <strain evidence="10 11">KB13</strain>
    </source>
</reference>
<dbReference type="SMART" id="SM00490">
    <property type="entry name" value="HELICc"/>
    <property type="match status" value="1"/>
</dbReference>
<keyword evidence="7" id="KW-0238">DNA-binding</keyword>
<gene>
    <name evidence="10" type="ORF">DYB28_004226</name>
</gene>
<keyword evidence="8" id="KW-0539">Nucleus</keyword>
<sequence>SRSHVLQVRKGVDATNPNLEGLTAYTQLRASLSEVAAFFDWARLSSSQVKAYARVLGDAVLERQTLYRLVDRPSASTTRGGKVEHSISVEWAVLAAPLGFAARDVVYLDCQDEFIFCEEASGRQRRGWIRAIHSVDVPGYGDLWASHRIRRTHVFRSGHVFVESAQEQGILDYYHVLVAVAPALRMPKVVQLKMMKQHVTQMLHLEEHLMVHRMLLVLDRNHPPAPSSSICGLCDAKFGFFIPRHGVCRSCRQVCEREMAKQSTCAIEDVTAMTKDWKAVGAATKRSCHGTDAAVDRPRQAVRAIDPRDLNDALDDVVRFMVALQRGGIVEHSGKMVLLLHILRECRRIGDRITVFSQSIPTLNAIQTMLDVYNHDKKEYERINALRIDGSTPQALRFTRIAQFNDPDEEVDVILISTRAGGEGVNLCGGNRVVIFDVCWNPCHDAQSMCRSYRFGQAKPVYVYRIISAGTMEKKVWGY</sequence>
<evidence type="ECO:0000259" key="9">
    <source>
        <dbReference type="PROSITE" id="PS51194"/>
    </source>
</evidence>
<dbReference type="PROSITE" id="PS51194">
    <property type="entry name" value="HELICASE_CTER"/>
    <property type="match status" value="1"/>
</dbReference>
<dbReference type="InterPro" id="IPR044574">
    <property type="entry name" value="ARIP4-like"/>
</dbReference>
<dbReference type="PANTHER" id="PTHR45797">
    <property type="entry name" value="RAD54-LIKE"/>
    <property type="match status" value="1"/>
</dbReference>
<comment type="caution">
    <text evidence="10">The sequence shown here is derived from an EMBL/GenBank/DDBJ whole genome shotgun (WGS) entry which is preliminary data.</text>
</comment>
<evidence type="ECO:0000256" key="8">
    <source>
        <dbReference type="ARBA" id="ARBA00023242"/>
    </source>
</evidence>
<evidence type="ECO:0000256" key="4">
    <source>
        <dbReference type="ARBA" id="ARBA00022801"/>
    </source>
</evidence>
<keyword evidence="5" id="KW-0347">Helicase</keyword>
<dbReference type="EMBL" id="QUTI01021204">
    <property type="protein sequence ID" value="RLO08722.1"/>
    <property type="molecule type" value="Genomic_DNA"/>
</dbReference>
<accession>A0A9X8E417</accession>
<dbReference type="CDD" id="cd18793">
    <property type="entry name" value="SF2_C_SNF"/>
    <property type="match status" value="1"/>
</dbReference>
<dbReference type="Pfam" id="PF00271">
    <property type="entry name" value="Helicase_C"/>
    <property type="match status" value="1"/>
</dbReference>
<dbReference type="GO" id="GO:0005524">
    <property type="term" value="F:ATP binding"/>
    <property type="evidence" value="ECO:0007669"/>
    <property type="project" value="UniProtKB-KW"/>
</dbReference>
<evidence type="ECO:0000256" key="2">
    <source>
        <dbReference type="ARBA" id="ARBA00007025"/>
    </source>
</evidence>
<dbReference type="InterPro" id="IPR023393">
    <property type="entry name" value="START-like_dom_sf"/>
</dbReference>
<dbReference type="SUPFAM" id="SSF52540">
    <property type="entry name" value="P-loop containing nucleoside triphosphate hydrolases"/>
    <property type="match status" value="1"/>
</dbReference>
<evidence type="ECO:0000256" key="1">
    <source>
        <dbReference type="ARBA" id="ARBA00004123"/>
    </source>
</evidence>
<name>A0A9X8E417_APHAT</name>
<dbReference type="GO" id="GO:0016887">
    <property type="term" value="F:ATP hydrolysis activity"/>
    <property type="evidence" value="ECO:0007669"/>
    <property type="project" value="InterPro"/>
</dbReference>
<evidence type="ECO:0000256" key="7">
    <source>
        <dbReference type="ARBA" id="ARBA00023125"/>
    </source>
</evidence>
<dbReference type="GO" id="GO:0003677">
    <property type="term" value="F:DNA binding"/>
    <property type="evidence" value="ECO:0007669"/>
    <property type="project" value="UniProtKB-KW"/>
</dbReference>
<keyword evidence="4" id="KW-0378">Hydrolase</keyword>
<keyword evidence="6" id="KW-0067">ATP-binding</keyword>
<protein>
    <recommendedName>
        <fullName evidence="9">Helicase C-terminal domain-containing protein</fullName>
    </recommendedName>
</protein>
<organism evidence="10 11">
    <name type="scientific">Aphanomyces astaci</name>
    <name type="common">Crayfish plague agent</name>
    <dbReference type="NCBI Taxonomy" id="112090"/>
    <lineage>
        <taxon>Eukaryota</taxon>
        <taxon>Sar</taxon>
        <taxon>Stramenopiles</taxon>
        <taxon>Oomycota</taxon>
        <taxon>Saprolegniomycetes</taxon>
        <taxon>Saprolegniales</taxon>
        <taxon>Verrucalvaceae</taxon>
        <taxon>Aphanomyces</taxon>
    </lineage>
</organism>
<comment type="similarity">
    <text evidence="2">Belongs to the SNF2/RAD54 helicase family.</text>
</comment>
<evidence type="ECO:0000313" key="11">
    <source>
        <dbReference type="Proteomes" id="UP000275652"/>
    </source>
</evidence>